<accession>A0A7W7R2B1</accession>
<comment type="caution">
    <text evidence="1">The sequence shown here is derived from an EMBL/GenBank/DDBJ whole genome shotgun (WGS) entry which is preliminary data.</text>
</comment>
<dbReference type="EMBL" id="JACHJV010000001">
    <property type="protein sequence ID" value="MBB4924142.1"/>
    <property type="molecule type" value="Genomic_DNA"/>
</dbReference>
<organism evidence="1 2">
    <name type="scientific">Kitasatospora kifunensis</name>
    <name type="common">Streptomyces kifunensis</name>
    <dbReference type="NCBI Taxonomy" id="58351"/>
    <lineage>
        <taxon>Bacteria</taxon>
        <taxon>Bacillati</taxon>
        <taxon>Actinomycetota</taxon>
        <taxon>Actinomycetes</taxon>
        <taxon>Kitasatosporales</taxon>
        <taxon>Streptomycetaceae</taxon>
        <taxon>Kitasatospora</taxon>
    </lineage>
</organism>
<keyword evidence="1" id="KW-0762">Sugar transport</keyword>
<dbReference type="Gene3D" id="3.40.190.10">
    <property type="entry name" value="Periplasmic binding protein-like II"/>
    <property type="match status" value="2"/>
</dbReference>
<keyword evidence="2" id="KW-1185">Reference proteome</keyword>
<dbReference type="InterPro" id="IPR050490">
    <property type="entry name" value="Bact_solute-bd_prot1"/>
</dbReference>
<protein>
    <submittedName>
        <fullName evidence="1">Multiple sugar transport system substrate-binding protein</fullName>
    </submittedName>
</protein>
<dbReference type="InterPro" id="IPR006059">
    <property type="entry name" value="SBP"/>
</dbReference>
<sequence>MKSRLFATLAAGTLLTCGLSGCSFLGIGSGGPVTLKLVAADYGTTPDTSSQKYWNHLAKQFEAANPKIKVDVQVFSWSDIDGKVAEMVKNGNPPDLVQTGGFADKVAAGQLYTASDVLSIDTQTNFLDSFNRAGNVLGTQYGIPFAASSRTFFYNKAIFRQAGITQPPATWDDLKNDAALIKAKVPGVTPYALPLGPEEAQAETSMWTMSGGSGITDAAGVYSLDSQQNVDTFNWLKQNLVDTHLTYPNPGSVDRQNAFTDFANGKVAMLDGHPTLLQQAHQGNIDFGTAPIPVKNAQVKPVSLGVADWMMAYSANGHRNEIRTFLSFAFNKDNMTKFDQEYSLLPVTQDTLAGMTSNNQNAELKPFLDALPSASFYPYGDPAWDTVSGRIKTEIGKAVQGDPKTVLSDLQNFAVAEAKSKRPQ</sequence>
<dbReference type="RefSeq" id="WP_246559987.1">
    <property type="nucleotide sequence ID" value="NZ_JACHJV010000001.1"/>
</dbReference>
<dbReference type="PANTHER" id="PTHR43649:SF30">
    <property type="entry name" value="ABC TRANSPORTER SUBSTRATE-BINDING PROTEIN"/>
    <property type="match status" value="1"/>
</dbReference>
<name>A0A7W7R2B1_KITKI</name>
<dbReference type="Pfam" id="PF01547">
    <property type="entry name" value="SBP_bac_1"/>
    <property type="match status" value="1"/>
</dbReference>
<evidence type="ECO:0000313" key="2">
    <source>
        <dbReference type="Proteomes" id="UP000540506"/>
    </source>
</evidence>
<dbReference type="PROSITE" id="PS51257">
    <property type="entry name" value="PROKAR_LIPOPROTEIN"/>
    <property type="match status" value="1"/>
</dbReference>
<reference evidence="1 2" key="1">
    <citation type="submission" date="2020-08" db="EMBL/GenBank/DDBJ databases">
        <title>Sequencing the genomes of 1000 actinobacteria strains.</title>
        <authorList>
            <person name="Klenk H.-P."/>
        </authorList>
    </citation>
    <scope>NUCLEOTIDE SEQUENCE [LARGE SCALE GENOMIC DNA]</scope>
    <source>
        <strain evidence="1 2">DSM 41654</strain>
    </source>
</reference>
<gene>
    <name evidence="1" type="ORF">FHR34_003135</name>
</gene>
<keyword evidence="1" id="KW-0813">Transport</keyword>
<proteinExistence type="predicted"/>
<dbReference type="Proteomes" id="UP000540506">
    <property type="component" value="Unassembled WGS sequence"/>
</dbReference>
<dbReference type="SUPFAM" id="SSF53850">
    <property type="entry name" value="Periplasmic binding protein-like II"/>
    <property type="match status" value="1"/>
</dbReference>
<dbReference type="AlphaFoldDB" id="A0A7W7R2B1"/>
<evidence type="ECO:0000313" key="1">
    <source>
        <dbReference type="EMBL" id="MBB4924142.1"/>
    </source>
</evidence>
<dbReference type="PANTHER" id="PTHR43649">
    <property type="entry name" value="ARABINOSE-BINDING PROTEIN-RELATED"/>
    <property type="match status" value="1"/>
</dbReference>